<comment type="subcellular location">
    <subcellularLocation>
        <location evidence="1">Cell inner membrane</location>
        <topology evidence="1">Multi-pass membrane protein</topology>
    </subcellularLocation>
</comment>
<dbReference type="EC" id="3.1.3.27" evidence="1"/>
<keyword evidence="1" id="KW-0997">Cell inner membrane</keyword>
<dbReference type="SUPFAM" id="SSF101307">
    <property type="entry name" value="YutG-like"/>
    <property type="match status" value="1"/>
</dbReference>
<keyword evidence="1 2" id="KW-0472">Membrane</keyword>
<organism evidence="4 5">
    <name type="scientific">Lyticum sinuosum</name>
    <dbReference type="NCBI Taxonomy" id="1332059"/>
    <lineage>
        <taxon>Bacteria</taxon>
        <taxon>Pseudomonadati</taxon>
        <taxon>Pseudomonadota</taxon>
        <taxon>Alphaproteobacteria</taxon>
        <taxon>Rickettsiales</taxon>
        <taxon>Lyticum</taxon>
    </lineage>
</organism>
<comment type="caution">
    <text evidence="4">The sequence shown here is derived from an EMBL/GenBank/DDBJ whole genome shotgun (WGS) entry which is preliminary data.</text>
</comment>
<proteinExistence type="predicted"/>
<keyword evidence="5" id="KW-1185">Reference proteome</keyword>
<evidence type="ECO:0000256" key="2">
    <source>
        <dbReference type="SAM" id="Phobius"/>
    </source>
</evidence>
<feature type="transmembrane region" description="Helical" evidence="2">
    <location>
        <begin position="91"/>
        <end position="110"/>
    </location>
</feature>
<reference evidence="4" key="1">
    <citation type="submission" date="2023-02" db="EMBL/GenBank/DDBJ databases">
        <title>Host association and intracellularity evolved multiple times independently in the Rickettsiales.</title>
        <authorList>
            <person name="Castelli M."/>
            <person name="Nardi T."/>
            <person name="Gammuto L."/>
            <person name="Bellinzona G."/>
            <person name="Sabaneyeva E."/>
            <person name="Potekhin A."/>
            <person name="Serra V."/>
            <person name="Petroni G."/>
            <person name="Sassera D."/>
        </authorList>
    </citation>
    <scope>NUCLEOTIDE SEQUENCE</scope>
    <source>
        <strain evidence="4">USBL-36I1</strain>
    </source>
</reference>
<dbReference type="GO" id="GO:0008962">
    <property type="term" value="F:phosphatidylglycerophosphatase activity"/>
    <property type="evidence" value="ECO:0007669"/>
    <property type="project" value="UniProtKB-EC"/>
</dbReference>
<dbReference type="PIRSF" id="PIRSF006162">
    <property type="entry name" value="PgpA"/>
    <property type="match status" value="1"/>
</dbReference>
<feature type="domain" description="YutG/PgpA" evidence="3">
    <location>
        <begin position="4"/>
        <end position="175"/>
    </location>
</feature>
<comment type="function">
    <text evidence="1">Lipid phosphatase which dephosphorylates phosphatidylglycerophosphate (PGP) to phosphatidylglycerol (PG).</text>
</comment>
<feature type="transmembrane region" description="Helical" evidence="2">
    <location>
        <begin position="52"/>
        <end position="71"/>
    </location>
</feature>
<comment type="cofactor">
    <cofactor evidence="1">
        <name>Mg(2+)</name>
        <dbReference type="ChEBI" id="CHEBI:18420"/>
    </cofactor>
</comment>
<keyword evidence="1 2" id="KW-0812">Transmembrane</keyword>
<accession>A0AAE4VLA9</accession>
<evidence type="ECO:0000313" key="4">
    <source>
        <dbReference type="EMBL" id="MDZ5761618.1"/>
    </source>
</evidence>
<keyword evidence="1" id="KW-0479">Metal-binding</keyword>
<sequence length="183" mass="21285">MVKIIAQWFGLGRIKYAPGTFGSLGALPICYILILFPYFISQIFEYEYWKMFWIIFIVIELKLLILGYYSIGKFTVIVGVKDHKSIVIDEVIGQVISFAILFFLTISRFPSQYQDFISLPVFFYIFFISFFFFRIFDIFKPFGIRWLDKNIDGTTGVIIDDIAAGIIAGIISSILYRYFILNS</sequence>
<feature type="transmembrane region" description="Helical" evidence="2">
    <location>
        <begin position="21"/>
        <end position="40"/>
    </location>
</feature>
<keyword evidence="1" id="KW-0378">Hydrolase</keyword>
<name>A0AAE4VLA9_9RICK</name>
<dbReference type="GO" id="GO:0046872">
    <property type="term" value="F:metal ion binding"/>
    <property type="evidence" value="ECO:0007669"/>
    <property type="project" value="UniProtKB-KW"/>
</dbReference>
<comment type="catalytic activity">
    <reaction evidence="1">
        <text>a 1,2-diacyl-sn-glycero-3-phospho-(1'-sn-glycero-3'-phosphate) + H2O = a 1,2-diacyl-sn-glycero-3-phospho-(1'-sn-glycerol) + phosphate</text>
        <dbReference type="Rhea" id="RHEA:33751"/>
        <dbReference type="ChEBI" id="CHEBI:15377"/>
        <dbReference type="ChEBI" id="CHEBI:43474"/>
        <dbReference type="ChEBI" id="CHEBI:60110"/>
        <dbReference type="ChEBI" id="CHEBI:64716"/>
        <dbReference type="EC" id="3.1.3.27"/>
    </reaction>
</comment>
<keyword evidence="1" id="KW-0442">Lipid degradation</keyword>
<feature type="transmembrane region" description="Helical" evidence="2">
    <location>
        <begin position="157"/>
        <end position="179"/>
    </location>
</feature>
<dbReference type="AlphaFoldDB" id="A0AAE4VLA9"/>
<evidence type="ECO:0000259" key="3">
    <source>
        <dbReference type="Pfam" id="PF04608"/>
    </source>
</evidence>
<dbReference type="InterPro" id="IPR007686">
    <property type="entry name" value="YutG/PgpA"/>
</dbReference>
<keyword evidence="1" id="KW-0595">Phospholipid degradation</keyword>
<dbReference type="Pfam" id="PF04608">
    <property type="entry name" value="PgpA"/>
    <property type="match status" value="1"/>
</dbReference>
<dbReference type="RefSeq" id="WP_322499036.1">
    <property type="nucleotide sequence ID" value="NZ_JARGYU010000003.1"/>
</dbReference>
<comment type="pathway">
    <text evidence="1">Phospholipid metabolism; phosphatidylglycerol biosynthesis; phosphatidylglycerol from CDP-diacylglycerol: step 2/2.</text>
</comment>
<dbReference type="PANTHER" id="PTHR36305">
    <property type="entry name" value="PHOSPHATIDYLGLYCEROPHOSPHATASE A"/>
    <property type="match status" value="1"/>
</dbReference>
<protein>
    <recommendedName>
        <fullName evidence="1">Phosphatidylglycerophosphatase A</fullName>
        <ecNumber evidence="1">3.1.3.27</ecNumber>
    </recommendedName>
    <alternativeName>
        <fullName evidence="1">Phosphatidylglycerolphosphate phosphatase A</fullName>
    </alternativeName>
</protein>
<evidence type="ECO:0000313" key="5">
    <source>
        <dbReference type="Proteomes" id="UP001289135"/>
    </source>
</evidence>
<keyword evidence="1" id="KW-0460">Magnesium</keyword>
<dbReference type="PANTHER" id="PTHR36305:SF1">
    <property type="entry name" value="PHOSPHATIDYLGLYCEROPHOSPHATASE A"/>
    <property type="match status" value="1"/>
</dbReference>
<keyword evidence="1" id="KW-1003">Cell membrane</keyword>
<dbReference type="InterPro" id="IPR026037">
    <property type="entry name" value="PgpA"/>
</dbReference>
<keyword evidence="1" id="KW-1208">Phospholipid metabolism</keyword>
<dbReference type="EMBL" id="JARGYU010000003">
    <property type="protein sequence ID" value="MDZ5761618.1"/>
    <property type="molecule type" value="Genomic_DNA"/>
</dbReference>
<dbReference type="GO" id="GO:0005886">
    <property type="term" value="C:plasma membrane"/>
    <property type="evidence" value="ECO:0007669"/>
    <property type="project" value="UniProtKB-SubCell"/>
</dbReference>
<feature type="transmembrane region" description="Helical" evidence="2">
    <location>
        <begin position="116"/>
        <end position="136"/>
    </location>
</feature>
<evidence type="ECO:0000256" key="1">
    <source>
        <dbReference type="PIRNR" id="PIRNR006162"/>
    </source>
</evidence>
<keyword evidence="2" id="KW-1133">Transmembrane helix</keyword>
<dbReference type="GO" id="GO:0009395">
    <property type="term" value="P:phospholipid catabolic process"/>
    <property type="evidence" value="ECO:0007669"/>
    <property type="project" value="UniProtKB-KW"/>
</dbReference>
<keyword evidence="1" id="KW-0443">Lipid metabolism</keyword>
<dbReference type="InterPro" id="IPR036681">
    <property type="entry name" value="PgpA-like_sf"/>
</dbReference>
<dbReference type="Proteomes" id="UP001289135">
    <property type="component" value="Unassembled WGS sequence"/>
</dbReference>
<gene>
    <name evidence="4" type="ORF">Lyticum_00804</name>
</gene>